<name>A0ABT1L6L2_9HYPH</name>
<evidence type="ECO:0000313" key="6">
    <source>
        <dbReference type="Proteomes" id="UP001205890"/>
    </source>
</evidence>
<dbReference type="RefSeq" id="WP_254737343.1">
    <property type="nucleotide sequence ID" value="NZ_JANCLU010000001.1"/>
</dbReference>
<dbReference type="PANTHER" id="PTHR43827:SF3">
    <property type="entry name" value="NADP-DEPENDENT OXIDOREDUCTASE DOMAIN-CONTAINING PROTEIN"/>
    <property type="match status" value="1"/>
</dbReference>
<proteinExistence type="inferred from homology"/>
<dbReference type="PRINTS" id="PR00069">
    <property type="entry name" value="ALDKETRDTASE"/>
</dbReference>
<dbReference type="EMBL" id="JANCLU010000001">
    <property type="protein sequence ID" value="MCP8936939.1"/>
    <property type="molecule type" value="Genomic_DNA"/>
</dbReference>
<dbReference type="InterPro" id="IPR020471">
    <property type="entry name" value="AKR"/>
</dbReference>
<dbReference type="InterPro" id="IPR018170">
    <property type="entry name" value="Aldo/ket_reductase_CS"/>
</dbReference>
<dbReference type="PANTHER" id="PTHR43827">
    <property type="entry name" value="2,5-DIKETO-D-GLUCONIC ACID REDUCTASE"/>
    <property type="match status" value="1"/>
</dbReference>
<dbReference type="InterPro" id="IPR023210">
    <property type="entry name" value="NADP_OxRdtase_dom"/>
</dbReference>
<evidence type="ECO:0000313" key="5">
    <source>
        <dbReference type="EMBL" id="MCP8936939.1"/>
    </source>
</evidence>
<evidence type="ECO:0000256" key="3">
    <source>
        <dbReference type="ARBA" id="ARBA00023002"/>
    </source>
</evidence>
<dbReference type="PIRSF" id="PIRSF000097">
    <property type="entry name" value="AKR"/>
    <property type="match status" value="1"/>
</dbReference>
<dbReference type="Gene3D" id="3.20.20.100">
    <property type="entry name" value="NADP-dependent oxidoreductase domain"/>
    <property type="match status" value="1"/>
</dbReference>
<comment type="caution">
    <text evidence="5">The sequence shown here is derived from an EMBL/GenBank/DDBJ whole genome shotgun (WGS) entry which is preliminary data.</text>
</comment>
<reference evidence="5 6" key="1">
    <citation type="submission" date="2022-07" db="EMBL/GenBank/DDBJ databases">
        <authorList>
            <person name="Li W.-J."/>
            <person name="Deng Q.-Q."/>
        </authorList>
    </citation>
    <scope>NUCLEOTIDE SEQUENCE [LARGE SCALE GENOMIC DNA]</scope>
    <source>
        <strain evidence="5 6">SYSU M60028</strain>
    </source>
</reference>
<sequence>MSITGQEHRMTTRNGIPVMGLGTYQRLGPEGCEAIRVALEIGYRHLDTAQSYDTEENVAEAIRRSGVPRGEVFITTKVATTNLARGAFLPSVEKSLKRLATERIDLTLIHWPSPNDAVPFEHYIEDLGTAQERGWTRLIGVSNFPIALLKKAEAILGKGRLATNQVEVHPFLQNRTLRDWCDGAGISVTAYMPLAKGRVAADPVLRDIAAARNATPGQIALAFLLQEGLIVIPASSRRDNLAANFAATGIVLSAEEIARVRALDRHERMINPASPPAWDR</sequence>
<gene>
    <name evidence="5" type="ORF">NK718_00275</name>
</gene>
<dbReference type="Proteomes" id="UP001205890">
    <property type="component" value="Unassembled WGS sequence"/>
</dbReference>
<evidence type="ECO:0000259" key="4">
    <source>
        <dbReference type="Pfam" id="PF00248"/>
    </source>
</evidence>
<dbReference type="PROSITE" id="PS00062">
    <property type="entry name" value="ALDOKETO_REDUCTASE_2"/>
    <property type="match status" value="1"/>
</dbReference>
<keyword evidence="6" id="KW-1185">Reference proteome</keyword>
<evidence type="ECO:0000256" key="2">
    <source>
        <dbReference type="ARBA" id="ARBA00022857"/>
    </source>
</evidence>
<evidence type="ECO:0000256" key="1">
    <source>
        <dbReference type="ARBA" id="ARBA00007905"/>
    </source>
</evidence>
<protein>
    <submittedName>
        <fullName evidence="5">Aldo/keto reductase</fullName>
    </submittedName>
</protein>
<organism evidence="5 6">
    <name type="scientific">Alsobacter ponti</name>
    <dbReference type="NCBI Taxonomy" id="2962936"/>
    <lineage>
        <taxon>Bacteria</taxon>
        <taxon>Pseudomonadati</taxon>
        <taxon>Pseudomonadota</taxon>
        <taxon>Alphaproteobacteria</taxon>
        <taxon>Hyphomicrobiales</taxon>
        <taxon>Alsobacteraceae</taxon>
        <taxon>Alsobacter</taxon>
    </lineage>
</organism>
<dbReference type="Pfam" id="PF00248">
    <property type="entry name" value="Aldo_ket_red"/>
    <property type="match status" value="1"/>
</dbReference>
<keyword evidence="3" id="KW-0560">Oxidoreductase</keyword>
<accession>A0ABT1L6L2</accession>
<dbReference type="InterPro" id="IPR036812">
    <property type="entry name" value="NAD(P)_OxRdtase_dom_sf"/>
</dbReference>
<comment type="similarity">
    <text evidence="1">Belongs to the aldo/keto reductase family.</text>
</comment>
<feature type="domain" description="NADP-dependent oxidoreductase" evidence="4">
    <location>
        <begin position="30"/>
        <end position="264"/>
    </location>
</feature>
<dbReference type="SUPFAM" id="SSF51430">
    <property type="entry name" value="NAD(P)-linked oxidoreductase"/>
    <property type="match status" value="1"/>
</dbReference>
<keyword evidence="2" id="KW-0521">NADP</keyword>